<proteinExistence type="predicted"/>
<gene>
    <name evidence="1" type="ORF">NN4_64980</name>
</gene>
<name>A0A511MMY8_9NOCA</name>
<reference evidence="1 2" key="1">
    <citation type="submission" date="2019-07" db="EMBL/GenBank/DDBJ databases">
        <title>Whole genome shotgun sequence of Nocardia ninae NBRC 108245.</title>
        <authorList>
            <person name="Hosoyama A."/>
            <person name="Uohara A."/>
            <person name="Ohji S."/>
            <person name="Ichikawa N."/>
        </authorList>
    </citation>
    <scope>NUCLEOTIDE SEQUENCE [LARGE SCALE GENOMIC DNA]</scope>
    <source>
        <strain evidence="1 2">NBRC 108245</strain>
    </source>
</reference>
<dbReference type="AlphaFoldDB" id="A0A511MMY8"/>
<accession>A0A511MMY8</accession>
<dbReference type="InterPro" id="IPR058154">
    <property type="entry name" value="Bxb1_TTP-like"/>
</dbReference>
<dbReference type="OrthoDB" id="4409685at2"/>
<dbReference type="RefSeq" id="WP_147139259.1">
    <property type="nucleotide sequence ID" value="NZ_BJXA01000060.1"/>
</dbReference>
<comment type="caution">
    <text evidence="1">The sequence shown here is derived from an EMBL/GenBank/DDBJ whole genome shotgun (WGS) entry which is preliminary data.</text>
</comment>
<dbReference type="Proteomes" id="UP000321424">
    <property type="component" value="Unassembled WGS sequence"/>
</dbReference>
<dbReference type="Pfam" id="PF25681">
    <property type="entry name" value="Phage_TTP_17"/>
    <property type="match status" value="1"/>
</dbReference>
<dbReference type="EMBL" id="BJXA01000060">
    <property type="protein sequence ID" value="GEM41979.1"/>
    <property type="molecule type" value="Genomic_DNA"/>
</dbReference>
<evidence type="ECO:0000313" key="1">
    <source>
        <dbReference type="EMBL" id="GEM41979.1"/>
    </source>
</evidence>
<protein>
    <submittedName>
        <fullName evidence="1">Phage associated (Putative structural protein)</fullName>
    </submittedName>
</protein>
<organism evidence="1 2">
    <name type="scientific">Nocardia ninae NBRC 108245</name>
    <dbReference type="NCBI Taxonomy" id="1210091"/>
    <lineage>
        <taxon>Bacteria</taxon>
        <taxon>Bacillati</taxon>
        <taxon>Actinomycetota</taxon>
        <taxon>Actinomycetes</taxon>
        <taxon>Mycobacteriales</taxon>
        <taxon>Nocardiaceae</taxon>
        <taxon>Nocardia</taxon>
    </lineage>
</organism>
<sequence length="199" mass="21307">MPTDTSKVYTPQPPKVRGVIYRAPLGTTVPTDATTPLPAAYLDQGGISDAGIVNSQAREVTKIKDFGGKTIATPQNDYTETLKIVFVESTNLNTLKSVYGDDNVVFTPATATKGAVIRVDHSAAALPESVWITETVQGKSIKRQIVPIGKPITVGDVVQINNDVVKYEVTIEAYEFSNGTDSFFIREYHDDGTPSGGGA</sequence>
<keyword evidence="2" id="KW-1185">Reference proteome</keyword>
<evidence type="ECO:0000313" key="2">
    <source>
        <dbReference type="Proteomes" id="UP000321424"/>
    </source>
</evidence>